<dbReference type="Pfam" id="PF03171">
    <property type="entry name" value="2OG-FeII_Oxy"/>
    <property type="match status" value="1"/>
</dbReference>
<dbReference type="InterPro" id="IPR050231">
    <property type="entry name" value="Iron_ascorbate_oxido_reductase"/>
</dbReference>
<name>A0A2H4SJZ5_CORMI</name>
<dbReference type="OrthoDB" id="288590at2759"/>
<dbReference type="Pfam" id="PF14226">
    <property type="entry name" value="DIOX_N"/>
    <property type="match status" value="1"/>
</dbReference>
<dbReference type="InterPro" id="IPR005123">
    <property type="entry name" value="Oxoglu/Fe-dep_dioxygenase_dom"/>
</dbReference>
<dbReference type="InterPro" id="IPR044861">
    <property type="entry name" value="IPNS-like_FE2OG_OXY"/>
</dbReference>
<protein>
    <submittedName>
        <fullName evidence="4">Gibberellin 20-oxidase</fullName>
    </submittedName>
</protein>
<proteinExistence type="inferred from homology"/>
<dbReference type="InterPro" id="IPR026992">
    <property type="entry name" value="DIOX_N"/>
</dbReference>
<comment type="similarity">
    <text evidence="1 2">Belongs to the iron/ascorbate-dependent oxidoreductase family.</text>
</comment>
<keyword evidence="2" id="KW-0560">Oxidoreductase</keyword>
<dbReference type="InterPro" id="IPR027443">
    <property type="entry name" value="IPNS-like_sf"/>
</dbReference>
<accession>A0A2H4SJZ5</accession>
<sequence length="331" mass="36910">MSDPSPGLVPIIDLAASAPTEEQANDLCKAFREVGFAYIKNHGIPEETIQEAFSWSRQFFDLPQSEKDKAPHPPEGWHHRGYSSIGREKVSQHVFDAASIAQHRKIPDQKESFDLGREDDAAPLPNIWPPAATLPGFRAFFVDFYRLCDGLAARLLVAVSRGLGLPDDYLLARHRGHDHQLRLLHYPPVAASLLARGLAECVGPHSDFGTMTLLFQDAVGGLEMEDGAGGFRPVPYVAGTVVVNIGDMLMRWTNDVLRSTIHRVRTPADDEVDGRTGERMTKRRFSMPFFIGADLDTVVDCVPTCHGPERPKRYEPVTAEEYFTKRMNALY</sequence>
<dbReference type="GO" id="GO:0046872">
    <property type="term" value="F:metal ion binding"/>
    <property type="evidence" value="ECO:0007669"/>
    <property type="project" value="UniProtKB-KW"/>
</dbReference>
<evidence type="ECO:0000259" key="3">
    <source>
        <dbReference type="PROSITE" id="PS51471"/>
    </source>
</evidence>
<dbReference type="GO" id="GO:0016491">
    <property type="term" value="F:oxidoreductase activity"/>
    <property type="evidence" value="ECO:0007669"/>
    <property type="project" value="UniProtKB-KW"/>
</dbReference>
<evidence type="ECO:0000313" key="5">
    <source>
        <dbReference type="Proteomes" id="UP000323067"/>
    </source>
</evidence>
<dbReference type="GO" id="GO:0044283">
    <property type="term" value="P:small molecule biosynthetic process"/>
    <property type="evidence" value="ECO:0007669"/>
    <property type="project" value="UniProtKB-ARBA"/>
</dbReference>
<dbReference type="SUPFAM" id="SSF51197">
    <property type="entry name" value="Clavaminate synthase-like"/>
    <property type="match status" value="1"/>
</dbReference>
<dbReference type="PANTHER" id="PTHR47990">
    <property type="entry name" value="2-OXOGLUTARATE (2OG) AND FE(II)-DEPENDENT OXYGENASE SUPERFAMILY PROTEIN-RELATED"/>
    <property type="match status" value="1"/>
</dbReference>
<dbReference type="Gene3D" id="2.60.120.330">
    <property type="entry name" value="B-lactam Antibiotic, Isopenicillin N Synthase, Chain"/>
    <property type="match status" value="1"/>
</dbReference>
<gene>
    <name evidence="4" type="ORF">A9K55_008976</name>
</gene>
<organism evidence="4 5">
    <name type="scientific">Cordyceps militaris</name>
    <name type="common">Caterpillar fungus</name>
    <name type="synonym">Clavaria militaris</name>
    <dbReference type="NCBI Taxonomy" id="73501"/>
    <lineage>
        <taxon>Eukaryota</taxon>
        <taxon>Fungi</taxon>
        <taxon>Dikarya</taxon>
        <taxon>Ascomycota</taxon>
        <taxon>Pezizomycotina</taxon>
        <taxon>Sordariomycetes</taxon>
        <taxon>Hypocreomycetidae</taxon>
        <taxon>Hypocreales</taxon>
        <taxon>Cordycipitaceae</taxon>
        <taxon>Cordyceps</taxon>
    </lineage>
</organism>
<evidence type="ECO:0000256" key="2">
    <source>
        <dbReference type="RuleBase" id="RU003682"/>
    </source>
</evidence>
<dbReference type="EMBL" id="CP023324">
    <property type="protein sequence ID" value="ATY63409.1"/>
    <property type="molecule type" value="Genomic_DNA"/>
</dbReference>
<dbReference type="PRINTS" id="PR00682">
    <property type="entry name" value="IPNSYNTHASE"/>
</dbReference>
<dbReference type="AlphaFoldDB" id="A0A2H4SJZ5"/>
<evidence type="ECO:0000313" key="4">
    <source>
        <dbReference type="EMBL" id="ATY63409.1"/>
    </source>
</evidence>
<evidence type="ECO:0000256" key="1">
    <source>
        <dbReference type="ARBA" id="ARBA00008056"/>
    </source>
</evidence>
<reference evidence="4 5" key="1">
    <citation type="journal article" date="2017" name="BMC Genomics">
        <title>Chromosome level assembly and secondary metabolite potential of the parasitic fungus Cordyceps militaris.</title>
        <authorList>
            <person name="Kramer G.J."/>
            <person name="Nodwell J.R."/>
        </authorList>
    </citation>
    <scope>NUCLEOTIDE SEQUENCE [LARGE SCALE GENOMIC DNA]</scope>
    <source>
        <strain evidence="4 5">ATCC 34164</strain>
    </source>
</reference>
<keyword evidence="2" id="KW-0408">Iron</keyword>
<dbReference type="VEuPathDB" id="FungiDB:CCM_08727"/>
<feature type="domain" description="Fe2OG dioxygenase" evidence="3">
    <location>
        <begin position="177"/>
        <end position="293"/>
    </location>
</feature>
<dbReference type="VEuPathDB" id="FungiDB:A9K55_008976"/>
<dbReference type="PROSITE" id="PS51471">
    <property type="entry name" value="FE2OG_OXY"/>
    <property type="match status" value="1"/>
</dbReference>
<keyword evidence="2" id="KW-0479">Metal-binding</keyword>
<dbReference type="Proteomes" id="UP000323067">
    <property type="component" value="Chromosome vii"/>
</dbReference>